<dbReference type="AlphaFoldDB" id="A0A9P5X9D2"/>
<reference evidence="2" key="1">
    <citation type="submission" date="2020-11" db="EMBL/GenBank/DDBJ databases">
        <authorList>
            <consortium name="DOE Joint Genome Institute"/>
            <person name="Ahrendt S."/>
            <person name="Riley R."/>
            <person name="Andreopoulos W."/>
            <person name="Labutti K."/>
            <person name="Pangilinan J."/>
            <person name="Ruiz-Duenas F.J."/>
            <person name="Barrasa J.M."/>
            <person name="Sanchez-Garcia M."/>
            <person name="Camarero S."/>
            <person name="Miyauchi S."/>
            <person name="Serrano A."/>
            <person name="Linde D."/>
            <person name="Babiker R."/>
            <person name="Drula E."/>
            <person name="Ayuso-Fernandez I."/>
            <person name="Pacheco R."/>
            <person name="Padilla G."/>
            <person name="Ferreira P."/>
            <person name="Barriuso J."/>
            <person name="Kellner H."/>
            <person name="Castanera R."/>
            <person name="Alfaro M."/>
            <person name="Ramirez L."/>
            <person name="Pisabarro A.G."/>
            <person name="Kuo A."/>
            <person name="Tritt A."/>
            <person name="Lipzen A."/>
            <person name="He G."/>
            <person name="Yan M."/>
            <person name="Ng V."/>
            <person name="Cullen D."/>
            <person name="Martin F."/>
            <person name="Rosso M.-N."/>
            <person name="Henrissat B."/>
            <person name="Hibbett D."/>
            <person name="Martinez A.T."/>
            <person name="Grigoriev I.V."/>
        </authorList>
    </citation>
    <scope>NUCLEOTIDE SEQUENCE</scope>
    <source>
        <strain evidence="2">MF-IS2</strain>
    </source>
</reference>
<keyword evidence="3" id="KW-1185">Reference proteome</keyword>
<feature type="transmembrane region" description="Helical" evidence="1">
    <location>
        <begin position="63"/>
        <end position="85"/>
    </location>
</feature>
<evidence type="ECO:0000256" key="1">
    <source>
        <dbReference type="SAM" id="Phobius"/>
    </source>
</evidence>
<name>A0A9P5X9D2_9AGAR</name>
<organism evidence="2 3">
    <name type="scientific">Macrolepiota fuliginosa MF-IS2</name>
    <dbReference type="NCBI Taxonomy" id="1400762"/>
    <lineage>
        <taxon>Eukaryota</taxon>
        <taxon>Fungi</taxon>
        <taxon>Dikarya</taxon>
        <taxon>Basidiomycota</taxon>
        <taxon>Agaricomycotina</taxon>
        <taxon>Agaricomycetes</taxon>
        <taxon>Agaricomycetidae</taxon>
        <taxon>Agaricales</taxon>
        <taxon>Agaricineae</taxon>
        <taxon>Agaricaceae</taxon>
        <taxon>Macrolepiota</taxon>
    </lineage>
</organism>
<evidence type="ECO:0000313" key="3">
    <source>
        <dbReference type="Proteomes" id="UP000807342"/>
    </source>
</evidence>
<sequence>MIRNVDAGKTLSLLFYSSVAHGLGDKRIAALFCTIAVVFGCLHLIPIWASYFPSDHEAILWKVSAFMISIHPALLLCWLVCCGWIEERSKLIYYSFGFVITVLGFFMYLIARLVLIILAFTTLRNLPRGAYQNVAWTTFLPHW</sequence>
<gene>
    <name evidence="2" type="ORF">P691DRAFT_674942</name>
</gene>
<keyword evidence="1" id="KW-1133">Transmembrane helix</keyword>
<dbReference type="OrthoDB" id="9451547at2759"/>
<dbReference type="PANTHER" id="PTHR35043:SF7">
    <property type="entry name" value="TRANSCRIPTION FACTOR DOMAIN-CONTAINING PROTEIN"/>
    <property type="match status" value="1"/>
</dbReference>
<feature type="transmembrane region" description="Helical" evidence="1">
    <location>
        <begin position="92"/>
        <end position="120"/>
    </location>
</feature>
<dbReference type="PANTHER" id="PTHR35043">
    <property type="entry name" value="TRANSCRIPTION FACTOR DOMAIN-CONTAINING PROTEIN"/>
    <property type="match status" value="1"/>
</dbReference>
<evidence type="ECO:0000313" key="2">
    <source>
        <dbReference type="EMBL" id="KAF9445782.1"/>
    </source>
</evidence>
<protein>
    <submittedName>
        <fullName evidence="2">Uncharacterized protein</fullName>
    </submittedName>
</protein>
<dbReference type="Proteomes" id="UP000807342">
    <property type="component" value="Unassembled WGS sequence"/>
</dbReference>
<feature type="transmembrane region" description="Helical" evidence="1">
    <location>
        <begin position="28"/>
        <end position="51"/>
    </location>
</feature>
<comment type="caution">
    <text evidence="2">The sequence shown here is derived from an EMBL/GenBank/DDBJ whole genome shotgun (WGS) entry which is preliminary data.</text>
</comment>
<accession>A0A9P5X9D2</accession>
<keyword evidence="1" id="KW-0472">Membrane</keyword>
<keyword evidence="1" id="KW-0812">Transmembrane</keyword>
<dbReference type="EMBL" id="MU151281">
    <property type="protein sequence ID" value="KAF9445782.1"/>
    <property type="molecule type" value="Genomic_DNA"/>
</dbReference>
<proteinExistence type="predicted"/>